<reference evidence="3" key="1">
    <citation type="submission" date="2021-01" db="EMBL/GenBank/DDBJ databases">
        <title>Adiantum capillus-veneris genome.</title>
        <authorList>
            <person name="Fang Y."/>
            <person name="Liao Q."/>
        </authorList>
    </citation>
    <scope>NUCLEOTIDE SEQUENCE</scope>
    <source>
        <strain evidence="3">H3</strain>
        <tissue evidence="3">Leaf</tissue>
    </source>
</reference>
<gene>
    <name evidence="3" type="ORF">GOP47_0006740</name>
</gene>
<dbReference type="EMBL" id="JABFUD020000006">
    <property type="protein sequence ID" value="KAI5079069.1"/>
    <property type="molecule type" value="Genomic_DNA"/>
</dbReference>
<proteinExistence type="predicted"/>
<organism evidence="3 4">
    <name type="scientific">Adiantum capillus-veneris</name>
    <name type="common">Maidenhair fern</name>
    <dbReference type="NCBI Taxonomy" id="13818"/>
    <lineage>
        <taxon>Eukaryota</taxon>
        <taxon>Viridiplantae</taxon>
        <taxon>Streptophyta</taxon>
        <taxon>Embryophyta</taxon>
        <taxon>Tracheophyta</taxon>
        <taxon>Polypodiopsida</taxon>
        <taxon>Polypodiidae</taxon>
        <taxon>Polypodiales</taxon>
        <taxon>Pteridineae</taxon>
        <taxon>Pteridaceae</taxon>
        <taxon>Vittarioideae</taxon>
        <taxon>Adiantum</taxon>
    </lineage>
</organism>
<evidence type="ECO:0000313" key="3">
    <source>
        <dbReference type="EMBL" id="KAI5079069.1"/>
    </source>
</evidence>
<dbReference type="Proteomes" id="UP000886520">
    <property type="component" value="Chromosome 6"/>
</dbReference>
<dbReference type="AlphaFoldDB" id="A0A9D4V3V2"/>
<evidence type="ECO:0008006" key="5">
    <source>
        <dbReference type="Google" id="ProtNLM"/>
    </source>
</evidence>
<comment type="caution">
    <text evidence="3">The sequence shown here is derived from an EMBL/GenBank/DDBJ whole genome shotgun (WGS) entry which is preliminary data.</text>
</comment>
<accession>A0A9D4V3V2</accession>
<dbReference type="GO" id="GO:0003723">
    <property type="term" value="F:RNA binding"/>
    <property type="evidence" value="ECO:0007669"/>
    <property type="project" value="InterPro"/>
</dbReference>
<evidence type="ECO:0000256" key="1">
    <source>
        <dbReference type="ARBA" id="ARBA00022737"/>
    </source>
</evidence>
<evidence type="ECO:0000256" key="2">
    <source>
        <dbReference type="PROSITE-ProRule" id="PRU00708"/>
    </source>
</evidence>
<dbReference type="InterPro" id="IPR002885">
    <property type="entry name" value="PPR_rpt"/>
</dbReference>
<dbReference type="InterPro" id="IPR011990">
    <property type="entry name" value="TPR-like_helical_dom_sf"/>
</dbReference>
<dbReference type="PANTHER" id="PTHR47926:SF347">
    <property type="entry name" value="PENTATRICOPEPTIDE REPEAT-CONTAINING PROTEIN"/>
    <property type="match status" value="1"/>
</dbReference>
<dbReference type="GO" id="GO:0009451">
    <property type="term" value="P:RNA modification"/>
    <property type="evidence" value="ECO:0007669"/>
    <property type="project" value="InterPro"/>
</dbReference>
<dbReference type="PANTHER" id="PTHR47926">
    <property type="entry name" value="PENTATRICOPEPTIDE REPEAT-CONTAINING PROTEIN"/>
    <property type="match status" value="1"/>
</dbReference>
<keyword evidence="4" id="KW-1185">Reference proteome</keyword>
<dbReference type="Gene3D" id="1.25.40.10">
    <property type="entry name" value="Tetratricopeptide repeat domain"/>
    <property type="match status" value="1"/>
</dbReference>
<dbReference type="Pfam" id="PF13041">
    <property type="entry name" value="PPR_2"/>
    <property type="match status" value="1"/>
</dbReference>
<name>A0A9D4V3V2_ADICA</name>
<dbReference type="OrthoDB" id="9990610at2759"/>
<dbReference type="InterPro" id="IPR046960">
    <property type="entry name" value="PPR_At4g14850-like_plant"/>
</dbReference>
<feature type="repeat" description="PPR" evidence="2">
    <location>
        <begin position="22"/>
        <end position="56"/>
    </location>
</feature>
<keyword evidence="1" id="KW-0677">Repeat</keyword>
<dbReference type="PROSITE" id="PS51375">
    <property type="entry name" value="PPR"/>
    <property type="match status" value="1"/>
</dbReference>
<sequence>MYAQCGALVKAKHVLEQLPMWSAITWNALIAGTIQKGNFEQALNFFKQMQREGLSPNAATFSCMLSTCSCLGLVKDAQMLCFMAHIYAVAGMKKEAEGIELMRVGHEEAWERRVSRYFAY</sequence>
<evidence type="ECO:0000313" key="4">
    <source>
        <dbReference type="Proteomes" id="UP000886520"/>
    </source>
</evidence>
<dbReference type="NCBIfam" id="TIGR00756">
    <property type="entry name" value="PPR"/>
    <property type="match status" value="1"/>
</dbReference>
<protein>
    <recommendedName>
        <fullName evidence="5">Pentatricopeptide repeat-containing protein</fullName>
    </recommendedName>
</protein>